<dbReference type="Gene3D" id="3.40.50.880">
    <property type="match status" value="1"/>
</dbReference>
<dbReference type="PANTHER" id="PTHR40469:SF2">
    <property type="entry name" value="GALACTOSE-BINDING DOMAIN-LIKE SUPERFAMILY PROTEIN"/>
    <property type="match status" value="1"/>
</dbReference>
<accession>A0A6J4VLF0</accession>
<reference evidence="2" key="1">
    <citation type="submission" date="2020-02" db="EMBL/GenBank/DDBJ databases">
        <authorList>
            <person name="Meier V. D."/>
        </authorList>
    </citation>
    <scope>NUCLEOTIDE SEQUENCE</scope>
    <source>
        <strain evidence="2">AVDCRST_MAG88</strain>
    </source>
</reference>
<name>A0A6J4VLF0_9BACT</name>
<protein>
    <recommendedName>
        <fullName evidence="1">ThuA-like domain-containing protein</fullName>
    </recommendedName>
</protein>
<dbReference type="Pfam" id="PF06283">
    <property type="entry name" value="ThuA"/>
    <property type="match status" value="1"/>
</dbReference>
<dbReference type="SUPFAM" id="SSF52317">
    <property type="entry name" value="Class I glutamine amidotransferase-like"/>
    <property type="match status" value="1"/>
</dbReference>
<dbReference type="PANTHER" id="PTHR40469">
    <property type="entry name" value="SECRETED GLYCOSYL HYDROLASE"/>
    <property type="match status" value="1"/>
</dbReference>
<dbReference type="AlphaFoldDB" id="A0A6J4VLF0"/>
<dbReference type="InterPro" id="IPR029062">
    <property type="entry name" value="Class_I_gatase-like"/>
</dbReference>
<dbReference type="InterPro" id="IPR029010">
    <property type="entry name" value="ThuA-like"/>
</dbReference>
<feature type="domain" description="ThuA-like" evidence="1">
    <location>
        <begin position="24"/>
        <end position="206"/>
    </location>
</feature>
<evidence type="ECO:0000313" key="2">
    <source>
        <dbReference type="EMBL" id="CAA9581498.1"/>
    </source>
</evidence>
<dbReference type="EMBL" id="CADCWM010000814">
    <property type="protein sequence ID" value="CAA9581498.1"/>
    <property type="molecule type" value="Genomic_DNA"/>
</dbReference>
<organism evidence="2">
    <name type="scientific">uncultured Thermomicrobiales bacterium</name>
    <dbReference type="NCBI Taxonomy" id="1645740"/>
    <lineage>
        <taxon>Bacteria</taxon>
        <taxon>Pseudomonadati</taxon>
        <taxon>Thermomicrobiota</taxon>
        <taxon>Thermomicrobia</taxon>
        <taxon>Thermomicrobiales</taxon>
        <taxon>environmental samples</taxon>
    </lineage>
</organism>
<proteinExistence type="predicted"/>
<evidence type="ECO:0000259" key="1">
    <source>
        <dbReference type="Pfam" id="PF06283"/>
    </source>
</evidence>
<gene>
    <name evidence="2" type="ORF">AVDCRST_MAG88-3394</name>
</gene>
<sequence>MRALVLCDDYWHPARTVRAGLAPLESAGLTFDWIEHAGAWSAERMAEYPVVVLAKANHVSASDREPWVTGEVQDAFRAYIRRGNGLLAIHSGTAGYRHLPVLRGVLGGVFISHPPQCPVTVAPREGHPLAMGSMPFTQVDEHYMMELDDPEAEVILTTTSEHGAQAGGWTRAEGDGRVCVLTPGHNLPVWLHPAYQVVLLNALRWCGGLATG</sequence>